<protein>
    <recommendedName>
        <fullName evidence="2">ribonucleoside-diphosphate reductase</fullName>
        <ecNumber evidence="2">1.17.4.1</ecNumber>
    </recommendedName>
</protein>
<evidence type="ECO:0000313" key="8">
    <source>
        <dbReference type="Proteomes" id="UP000191554"/>
    </source>
</evidence>
<accession>A0A1V4SP66</accession>
<dbReference type="Proteomes" id="UP000191554">
    <property type="component" value="Unassembled WGS sequence"/>
</dbReference>
<keyword evidence="3" id="KW-0237">DNA synthesis</keyword>
<comment type="similarity">
    <text evidence="1">Belongs to the ribonucleoside diphosphate reductase class-2 family.</text>
</comment>
<organism evidence="7 8">
    <name type="scientific">Ruminiclostridium hungatei</name>
    <name type="common">Clostridium hungatei</name>
    <dbReference type="NCBI Taxonomy" id="48256"/>
    <lineage>
        <taxon>Bacteria</taxon>
        <taxon>Bacillati</taxon>
        <taxon>Bacillota</taxon>
        <taxon>Clostridia</taxon>
        <taxon>Eubacteriales</taxon>
        <taxon>Oscillospiraceae</taxon>
        <taxon>Ruminiclostridium</taxon>
    </lineage>
</organism>
<dbReference type="InterPro" id="IPR023806">
    <property type="entry name" value="CHP03905"/>
</dbReference>
<evidence type="ECO:0000256" key="5">
    <source>
        <dbReference type="ARBA" id="ARBA00047754"/>
    </source>
</evidence>
<dbReference type="GO" id="GO:0000166">
    <property type="term" value="F:nucleotide binding"/>
    <property type="evidence" value="ECO:0007669"/>
    <property type="project" value="UniProtKB-KW"/>
</dbReference>
<dbReference type="EC" id="1.17.4.1" evidence="2"/>
<dbReference type="EMBL" id="MZGX01000003">
    <property type="protein sequence ID" value="OPX45634.1"/>
    <property type="molecule type" value="Genomic_DNA"/>
</dbReference>
<evidence type="ECO:0000313" key="7">
    <source>
        <dbReference type="EMBL" id="OPX45634.1"/>
    </source>
</evidence>
<dbReference type="STRING" id="48256.CLHUN_05710"/>
<evidence type="ECO:0000256" key="4">
    <source>
        <dbReference type="ARBA" id="ARBA00022741"/>
    </source>
</evidence>
<dbReference type="OrthoDB" id="9801525at2"/>
<gene>
    <name evidence="7" type="ORF">CLHUN_05710</name>
</gene>
<comment type="caution">
    <text evidence="7">The sequence shown here is derived from an EMBL/GenBank/DDBJ whole genome shotgun (WGS) entry which is preliminary data.</text>
</comment>
<dbReference type="GO" id="GO:0071897">
    <property type="term" value="P:DNA biosynthetic process"/>
    <property type="evidence" value="ECO:0007669"/>
    <property type="project" value="UniProtKB-KW"/>
</dbReference>
<dbReference type="AlphaFoldDB" id="A0A1V4SP66"/>
<dbReference type="Pfam" id="PF12637">
    <property type="entry name" value="TSCPD"/>
    <property type="match status" value="1"/>
</dbReference>
<keyword evidence="4" id="KW-0547">Nucleotide-binding</keyword>
<feature type="domain" description="TSCPD" evidence="6">
    <location>
        <begin position="5"/>
        <end position="80"/>
    </location>
</feature>
<evidence type="ECO:0000256" key="1">
    <source>
        <dbReference type="ARBA" id="ARBA00007405"/>
    </source>
</evidence>
<sequence length="84" mass="9246">MSYKYYPDGICPIQITFDLDGDLVKNVAFSGGCDGNLKAISRVVEGMSVEKIEEYFKGIQCGYKSSSCTDQLAMAVRKAYEQAV</sequence>
<proteinExistence type="inferred from homology"/>
<evidence type="ECO:0000256" key="2">
    <source>
        <dbReference type="ARBA" id="ARBA00012274"/>
    </source>
</evidence>
<name>A0A1V4SP66_RUMHU</name>
<evidence type="ECO:0000256" key="3">
    <source>
        <dbReference type="ARBA" id="ARBA00022634"/>
    </source>
</evidence>
<dbReference type="NCBIfam" id="TIGR03905">
    <property type="entry name" value="TIGR03905_4_Cys"/>
    <property type="match status" value="1"/>
</dbReference>
<keyword evidence="8" id="KW-1185">Reference proteome</keyword>
<dbReference type="InterPro" id="IPR024434">
    <property type="entry name" value="TSCPD_dom"/>
</dbReference>
<comment type="catalytic activity">
    <reaction evidence="5">
        <text>a 2'-deoxyribonucleoside 5'-diphosphate + [thioredoxin]-disulfide + H2O = a ribonucleoside 5'-diphosphate + [thioredoxin]-dithiol</text>
        <dbReference type="Rhea" id="RHEA:23252"/>
        <dbReference type="Rhea" id="RHEA-COMP:10698"/>
        <dbReference type="Rhea" id="RHEA-COMP:10700"/>
        <dbReference type="ChEBI" id="CHEBI:15377"/>
        <dbReference type="ChEBI" id="CHEBI:29950"/>
        <dbReference type="ChEBI" id="CHEBI:50058"/>
        <dbReference type="ChEBI" id="CHEBI:57930"/>
        <dbReference type="ChEBI" id="CHEBI:73316"/>
        <dbReference type="EC" id="1.17.4.1"/>
    </reaction>
</comment>
<dbReference type="GO" id="GO:0004748">
    <property type="term" value="F:ribonucleoside-diphosphate reductase activity, thioredoxin disulfide as acceptor"/>
    <property type="evidence" value="ECO:0007669"/>
    <property type="project" value="UniProtKB-EC"/>
</dbReference>
<evidence type="ECO:0000259" key="6">
    <source>
        <dbReference type="Pfam" id="PF12637"/>
    </source>
</evidence>
<dbReference type="RefSeq" id="WP_080063045.1">
    <property type="nucleotide sequence ID" value="NZ_MZGX01000003.1"/>
</dbReference>
<reference evidence="7 8" key="1">
    <citation type="submission" date="2017-03" db="EMBL/GenBank/DDBJ databases">
        <title>Genome sequence of Clostridium hungatei DSM 14427.</title>
        <authorList>
            <person name="Poehlein A."/>
            <person name="Daniel R."/>
        </authorList>
    </citation>
    <scope>NUCLEOTIDE SEQUENCE [LARGE SCALE GENOMIC DNA]</scope>
    <source>
        <strain evidence="7 8">DSM 14427</strain>
    </source>
</reference>